<evidence type="ECO:0000313" key="2">
    <source>
        <dbReference type="Proteomes" id="UP001189429"/>
    </source>
</evidence>
<protein>
    <submittedName>
        <fullName evidence="1">Uncharacterized protein</fullName>
    </submittedName>
</protein>
<dbReference type="Gene3D" id="3.30.420.10">
    <property type="entry name" value="Ribonuclease H-like superfamily/Ribonuclease H"/>
    <property type="match status" value="1"/>
</dbReference>
<reference evidence="1" key="1">
    <citation type="submission" date="2023-10" db="EMBL/GenBank/DDBJ databases">
        <authorList>
            <person name="Chen Y."/>
            <person name="Shah S."/>
            <person name="Dougan E. K."/>
            <person name="Thang M."/>
            <person name="Chan C."/>
        </authorList>
    </citation>
    <scope>NUCLEOTIDE SEQUENCE [LARGE SCALE GENOMIC DNA]</scope>
</reference>
<comment type="caution">
    <text evidence="1">The sequence shown here is derived from an EMBL/GenBank/DDBJ whole genome shotgun (WGS) entry which is preliminary data.</text>
</comment>
<dbReference type="EMBL" id="CAUYUJ010016736">
    <property type="protein sequence ID" value="CAK0868338.1"/>
    <property type="molecule type" value="Genomic_DNA"/>
</dbReference>
<name>A0ABN9V641_9DINO</name>
<dbReference type="InterPro" id="IPR036397">
    <property type="entry name" value="RNaseH_sf"/>
</dbReference>
<gene>
    <name evidence="1" type="ORF">PCOR1329_LOCUS55030</name>
</gene>
<accession>A0ABN9V641</accession>
<organism evidence="1 2">
    <name type="scientific">Prorocentrum cordatum</name>
    <dbReference type="NCBI Taxonomy" id="2364126"/>
    <lineage>
        <taxon>Eukaryota</taxon>
        <taxon>Sar</taxon>
        <taxon>Alveolata</taxon>
        <taxon>Dinophyceae</taxon>
        <taxon>Prorocentrales</taxon>
        <taxon>Prorocentraceae</taxon>
        <taxon>Prorocentrum</taxon>
    </lineage>
</organism>
<sequence length="297" mass="33155">MPRTGVLLRRRLQPDELVLVDKSARARGNGAAAATRAVKQRRAARGVAPMHQSAVCRCVKGIGHPAGAAETRGRKRALTPKGADELDRVRKRLLRAANNQYRVTYADAVAAADMQGRARQRACEEAPRSKGVRFRQPRKKILSTEEDAEVRRPKKYWETGVHAWVNSESWVMPLTPKQRAKRRQTLVTGHLRKPSEGAEKGMTKPRQNHSFLGIPSALTLPPRAPSATPLDFPMWKAVERRLVQTAPETMETKGAFLQRLKSCAQKLPKNNVESVIARMRPNMQDIVDADGYAPKND</sequence>
<keyword evidence="2" id="KW-1185">Reference proteome</keyword>
<proteinExistence type="predicted"/>
<dbReference type="Proteomes" id="UP001189429">
    <property type="component" value="Unassembled WGS sequence"/>
</dbReference>
<evidence type="ECO:0000313" key="1">
    <source>
        <dbReference type="EMBL" id="CAK0868338.1"/>
    </source>
</evidence>